<evidence type="ECO:0000256" key="1">
    <source>
        <dbReference type="SAM" id="Phobius"/>
    </source>
</evidence>
<dbReference type="Proteomes" id="UP000698222">
    <property type="component" value="Unassembled WGS sequence"/>
</dbReference>
<feature type="transmembrane region" description="Helical" evidence="1">
    <location>
        <begin position="94"/>
        <end position="115"/>
    </location>
</feature>
<protein>
    <submittedName>
        <fullName evidence="3">Uncharacterized SAM-binding protein YcdF (DUF218 family)</fullName>
    </submittedName>
</protein>
<feature type="transmembrane region" description="Helical" evidence="1">
    <location>
        <begin position="57"/>
        <end position="82"/>
    </location>
</feature>
<dbReference type="PANTHER" id="PTHR30336:SF4">
    <property type="entry name" value="ENVELOPE BIOGENESIS FACTOR ELYC"/>
    <property type="match status" value="1"/>
</dbReference>
<proteinExistence type="predicted"/>
<evidence type="ECO:0000259" key="2">
    <source>
        <dbReference type="Pfam" id="PF02698"/>
    </source>
</evidence>
<feature type="transmembrane region" description="Helical" evidence="1">
    <location>
        <begin position="28"/>
        <end position="48"/>
    </location>
</feature>
<sequence>MLGVVAAVALWWAAYLLLFRQDRRRLRTGLALLLALWPSVTLLADLVLRGRPPGEVLLLVAGAVGLVGALTLGVTVVVGAAVVSPLESGPVGRLLSGLGGLALLIAPWAVVALVGTETPLGIGVGVAGGVIAAHMGLAFLVFLGATVPYQLFPSRRESTGIIILGSVLFDGRVPPLLRRRLDRAVAERERLLALGIDPVLVTSGGKGDAVNPPESTAMAAYLVGVAGVPADRVRTETSSRTTEENLLYSHRILDEAGHQGPYIITTSGYHAFRAALLARGLGFDDEVVGGPTALSYLPTATLREFVITMSYRKRWIAALVPVTVALVVLLVRAA</sequence>
<dbReference type="InterPro" id="IPR014729">
    <property type="entry name" value="Rossmann-like_a/b/a_fold"/>
</dbReference>
<dbReference type="InterPro" id="IPR003848">
    <property type="entry name" value="DUF218"/>
</dbReference>
<dbReference type="Pfam" id="PF02698">
    <property type="entry name" value="DUF218"/>
    <property type="match status" value="1"/>
</dbReference>
<dbReference type="InterPro" id="IPR051599">
    <property type="entry name" value="Cell_Envelope_Assoc"/>
</dbReference>
<evidence type="ECO:0000313" key="3">
    <source>
        <dbReference type="EMBL" id="MBP2410480.1"/>
    </source>
</evidence>
<name>A0ABS4YPT7_9MICO</name>
<dbReference type="RefSeq" id="WP_209894200.1">
    <property type="nucleotide sequence ID" value="NZ_BAAAJV010000008.1"/>
</dbReference>
<dbReference type="CDD" id="cd06259">
    <property type="entry name" value="YdcF-like"/>
    <property type="match status" value="1"/>
</dbReference>
<evidence type="ECO:0000313" key="4">
    <source>
        <dbReference type="Proteomes" id="UP000698222"/>
    </source>
</evidence>
<organism evidence="3 4">
    <name type="scientific">Brachybacterium fresconis</name>
    <dbReference type="NCBI Taxonomy" id="173363"/>
    <lineage>
        <taxon>Bacteria</taxon>
        <taxon>Bacillati</taxon>
        <taxon>Actinomycetota</taxon>
        <taxon>Actinomycetes</taxon>
        <taxon>Micrococcales</taxon>
        <taxon>Dermabacteraceae</taxon>
        <taxon>Brachybacterium</taxon>
    </lineage>
</organism>
<comment type="caution">
    <text evidence="3">The sequence shown here is derived from an EMBL/GenBank/DDBJ whole genome shotgun (WGS) entry which is preliminary data.</text>
</comment>
<dbReference type="EMBL" id="JAGIOC010000001">
    <property type="protein sequence ID" value="MBP2410480.1"/>
    <property type="molecule type" value="Genomic_DNA"/>
</dbReference>
<keyword evidence="1" id="KW-0472">Membrane</keyword>
<dbReference type="PANTHER" id="PTHR30336">
    <property type="entry name" value="INNER MEMBRANE PROTEIN, PROBABLE PERMEASE"/>
    <property type="match status" value="1"/>
</dbReference>
<reference evidence="3 4" key="1">
    <citation type="submission" date="2021-03" db="EMBL/GenBank/DDBJ databases">
        <title>Sequencing the genomes of 1000 actinobacteria strains.</title>
        <authorList>
            <person name="Klenk H.-P."/>
        </authorList>
    </citation>
    <scope>NUCLEOTIDE SEQUENCE [LARGE SCALE GENOMIC DNA]</scope>
    <source>
        <strain evidence="3 4">DSM 14564</strain>
    </source>
</reference>
<keyword evidence="1" id="KW-0812">Transmembrane</keyword>
<feature type="transmembrane region" description="Helical" evidence="1">
    <location>
        <begin position="122"/>
        <end position="147"/>
    </location>
</feature>
<gene>
    <name evidence="3" type="ORF">JOF44_003383</name>
</gene>
<keyword evidence="4" id="KW-1185">Reference proteome</keyword>
<keyword evidence="1" id="KW-1133">Transmembrane helix</keyword>
<feature type="domain" description="DUF218" evidence="2">
    <location>
        <begin position="160"/>
        <end position="300"/>
    </location>
</feature>
<dbReference type="Gene3D" id="3.40.50.620">
    <property type="entry name" value="HUPs"/>
    <property type="match status" value="1"/>
</dbReference>
<accession>A0ABS4YPT7</accession>
<feature type="transmembrane region" description="Helical" evidence="1">
    <location>
        <begin position="315"/>
        <end position="333"/>
    </location>
</feature>